<dbReference type="RefSeq" id="WP_089255095.1">
    <property type="nucleotide sequence ID" value="NZ_FZPH01000022.1"/>
</dbReference>
<gene>
    <name evidence="1" type="ORF">SAMN05421812_12268</name>
</gene>
<proteinExistence type="predicted"/>
<sequence length="240" mass="27011">MSEFNPLPPERPLRHGEAWSWTDYEQLLQGVFDGLSVRELAAKLRRTPGAVRAQLGQLVPDEAKAWRTAERIDWLRRCLAENPEYDWQAVLNSHLTDPFRLWSGTEECLLRDGWENRTALPDLVATLQISEPTIVHHLIKIGLAAHVGEVVDRLGATAGGSVEARARLLRAELSEAIYVVIVEGSRRPIASLHHSAEGAEKAMRETIGNPTVTEPRRWVMRRTLDGRSAGQIWSSPSRRH</sequence>
<keyword evidence="2" id="KW-1185">Reference proteome</keyword>
<evidence type="ECO:0000313" key="2">
    <source>
        <dbReference type="Proteomes" id="UP000198362"/>
    </source>
</evidence>
<organism evidence="1 2">
    <name type="scientific">Asanoa hainanensis</name>
    <dbReference type="NCBI Taxonomy" id="560556"/>
    <lineage>
        <taxon>Bacteria</taxon>
        <taxon>Bacillati</taxon>
        <taxon>Actinomycetota</taxon>
        <taxon>Actinomycetes</taxon>
        <taxon>Micromonosporales</taxon>
        <taxon>Micromonosporaceae</taxon>
        <taxon>Asanoa</taxon>
    </lineage>
</organism>
<evidence type="ECO:0000313" key="1">
    <source>
        <dbReference type="EMBL" id="SNT65410.1"/>
    </source>
</evidence>
<protein>
    <submittedName>
        <fullName evidence="1">Uncharacterized protein</fullName>
    </submittedName>
</protein>
<dbReference type="Proteomes" id="UP000198362">
    <property type="component" value="Unassembled WGS sequence"/>
</dbReference>
<accession>A0A239PEE8</accession>
<dbReference type="EMBL" id="FZPH01000022">
    <property type="protein sequence ID" value="SNT65410.1"/>
    <property type="molecule type" value="Genomic_DNA"/>
</dbReference>
<name>A0A239PEE8_9ACTN</name>
<reference evidence="1 2" key="1">
    <citation type="submission" date="2017-06" db="EMBL/GenBank/DDBJ databases">
        <authorList>
            <person name="Kim H.J."/>
            <person name="Triplett B.A."/>
        </authorList>
    </citation>
    <scope>NUCLEOTIDE SEQUENCE [LARGE SCALE GENOMIC DNA]</scope>
    <source>
        <strain evidence="1 2">CGMCC 4.5593</strain>
    </source>
</reference>
<dbReference type="AlphaFoldDB" id="A0A239PEE8"/>
<dbReference type="OrthoDB" id="4571502at2"/>